<evidence type="ECO:0000313" key="1">
    <source>
        <dbReference type="EMBL" id="KDR41549.1"/>
    </source>
</evidence>
<gene>
    <name evidence="1" type="ORF">BG61_16790</name>
</gene>
<dbReference type="AlphaFoldDB" id="A0A069PNU7"/>
<comment type="caution">
    <text evidence="1">The sequence shown here is derived from an EMBL/GenBank/DDBJ whole genome shotgun (WGS) entry which is preliminary data.</text>
</comment>
<dbReference type="Proteomes" id="UP000027466">
    <property type="component" value="Unassembled WGS sequence"/>
</dbReference>
<dbReference type="EMBL" id="JFHC01000026">
    <property type="protein sequence ID" value="KDR41549.1"/>
    <property type="molecule type" value="Genomic_DNA"/>
</dbReference>
<dbReference type="RefSeq" id="WP_035939437.1">
    <property type="nucleotide sequence ID" value="NZ_CADFFX010000001.1"/>
</dbReference>
<accession>A0A069PNU7</accession>
<reference evidence="1 2" key="1">
    <citation type="submission" date="2014-03" db="EMBL/GenBank/DDBJ databases">
        <title>Draft Genome Sequences of Four Burkholderia Strains.</title>
        <authorList>
            <person name="Liu X.Y."/>
            <person name="Li C.X."/>
            <person name="Xu J.H."/>
        </authorList>
    </citation>
    <scope>NUCLEOTIDE SEQUENCE [LARGE SCALE GENOMIC DNA]</scope>
    <source>
        <strain evidence="1 2">DSM 50014</strain>
    </source>
</reference>
<dbReference type="STRING" id="60547.GCA_000751215_06344"/>
<evidence type="ECO:0008006" key="3">
    <source>
        <dbReference type="Google" id="ProtNLM"/>
    </source>
</evidence>
<organism evidence="1 2">
    <name type="scientific">Caballeronia glathei</name>
    <dbReference type="NCBI Taxonomy" id="60547"/>
    <lineage>
        <taxon>Bacteria</taxon>
        <taxon>Pseudomonadati</taxon>
        <taxon>Pseudomonadota</taxon>
        <taxon>Betaproteobacteria</taxon>
        <taxon>Burkholderiales</taxon>
        <taxon>Burkholderiaceae</taxon>
        <taxon>Caballeronia</taxon>
    </lineage>
</organism>
<sequence length="278" mass="31934">MAKQTFFQVISEAIREFETNGFDSIERLTFWVDKIRRAAVETLTPESVLNEELTRVLTGTYKRLIDDGQILKAHPGVGRFTVDRLKPKLRTELDRRLMVSRNLIKLNRQQMIEKTTQRFAGWASSVPAGGSRAIDTKDVKENIRKAMTSLPFEERRVAIDQGHKFVGSLNEIIAVDGGAIAMRWNSQWKRRGYGYRVEHKERDQKIYLLRSSWAKEKGLVKPGPAGYYDDITKVGEEVYCSCFATWIYNLRDLPDDMITVAGKKSLEEVRAKIAAMKR</sequence>
<protein>
    <recommendedName>
        <fullName evidence="3">Phage head morphogenesis domain-containing protein</fullName>
    </recommendedName>
</protein>
<keyword evidence="2" id="KW-1185">Reference proteome</keyword>
<name>A0A069PNU7_9BURK</name>
<proteinExistence type="predicted"/>
<evidence type="ECO:0000313" key="2">
    <source>
        <dbReference type="Proteomes" id="UP000027466"/>
    </source>
</evidence>